<name>A0AAV9BZJ9_ACOGR</name>
<sequence>MRLEFVGGVCLGFKGIMYQIRGPGILAKYVSDSRGICLGFVGDASYSWACYRFTGMS</sequence>
<keyword evidence="2" id="KW-1185">Reference proteome</keyword>
<evidence type="ECO:0000313" key="1">
    <source>
        <dbReference type="EMBL" id="KAK1281378.1"/>
    </source>
</evidence>
<evidence type="ECO:0000313" key="2">
    <source>
        <dbReference type="Proteomes" id="UP001179952"/>
    </source>
</evidence>
<comment type="caution">
    <text evidence="1">The sequence shown here is derived from an EMBL/GenBank/DDBJ whole genome shotgun (WGS) entry which is preliminary data.</text>
</comment>
<gene>
    <name evidence="1" type="ORF">QJS04_geneDACA017930</name>
</gene>
<dbReference type="AlphaFoldDB" id="A0AAV9BZJ9"/>
<accession>A0AAV9BZJ9</accession>
<dbReference type="EMBL" id="JAUJYN010000001">
    <property type="protein sequence ID" value="KAK1281378.1"/>
    <property type="molecule type" value="Genomic_DNA"/>
</dbReference>
<dbReference type="Proteomes" id="UP001179952">
    <property type="component" value="Unassembled WGS sequence"/>
</dbReference>
<reference evidence="1" key="1">
    <citation type="journal article" date="2023" name="Nat. Commun.">
        <title>Diploid and tetraploid genomes of Acorus and the evolution of monocots.</title>
        <authorList>
            <person name="Ma L."/>
            <person name="Liu K.W."/>
            <person name="Li Z."/>
            <person name="Hsiao Y.Y."/>
            <person name="Qi Y."/>
            <person name="Fu T."/>
            <person name="Tang G.D."/>
            <person name="Zhang D."/>
            <person name="Sun W.H."/>
            <person name="Liu D.K."/>
            <person name="Li Y."/>
            <person name="Chen G.Z."/>
            <person name="Liu X.D."/>
            <person name="Liao X.Y."/>
            <person name="Jiang Y.T."/>
            <person name="Yu X."/>
            <person name="Hao Y."/>
            <person name="Huang J."/>
            <person name="Zhao X.W."/>
            <person name="Ke S."/>
            <person name="Chen Y.Y."/>
            <person name="Wu W.L."/>
            <person name="Hsu J.L."/>
            <person name="Lin Y.F."/>
            <person name="Huang M.D."/>
            <person name="Li C.Y."/>
            <person name="Huang L."/>
            <person name="Wang Z.W."/>
            <person name="Zhao X."/>
            <person name="Zhong W.Y."/>
            <person name="Peng D.H."/>
            <person name="Ahmad S."/>
            <person name="Lan S."/>
            <person name="Zhang J.S."/>
            <person name="Tsai W.C."/>
            <person name="Van de Peer Y."/>
            <person name="Liu Z.J."/>
        </authorList>
    </citation>
    <scope>NUCLEOTIDE SEQUENCE</scope>
    <source>
        <strain evidence="1">SCP</strain>
    </source>
</reference>
<reference evidence="1" key="2">
    <citation type="submission" date="2023-06" db="EMBL/GenBank/DDBJ databases">
        <authorList>
            <person name="Ma L."/>
            <person name="Liu K.-W."/>
            <person name="Li Z."/>
            <person name="Hsiao Y.-Y."/>
            <person name="Qi Y."/>
            <person name="Fu T."/>
            <person name="Tang G."/>
            <person name="Zhang D."/>
            <person name="Sun W.-H."/>
            <person name="Liu D.-K."/>
            <person name="Li Y."/>
            <person name="Chen G.-Z."/>
            <person name="Liu X.-D."/>
            <person name="Liao X.-Y."/>
            <person name="Jiang Y.-T."/>
            <person name="Yu X."/>
            <person name="Hao Y."/>
            <person name="Huang J."/>
            <person name="Zhao X.-W."/>
            <person name="Ke S."/>
            <person name="Chen Y.-Y."/>
            <person name="Wu W.-L."/>
            <person name="Hsu J.-L."/>
            <person name="Lin Y.-F."/>
            <person name="Huang M.-D."/>
            <person name="Li C.-Y."/>
            <person name="Huang L."/>
            <person name="Wang Z.-W."/>
            <person name="Zhao X."/>
            <person name="Zhong W.-Y."/>
            <person name="Peng D.-H."/>
            <person name="Ahmad S."/>
            <person name="Lan S."/>
            <person name="Zhang J.-S."/>
            <person name="Tsai W.-C."/>
            <person name="Van De Peer Y."/>
            <person name="Liu Z.-J."/>
        </authorList>
    </citation>
    <scope>NUCLEOTIDE SEQUENCE</scope>
    <source>
        <strain evidence="1">SCP</strain>
        <tissue evidence="1">Leaves</tissue>
    </source>
</reference>
<organism evidence="1 2">
    <name type="scientific">Acorus gramineus</name>
    <name type="common">Dwarf sweet flag</name>
    <dbReference type="NCBI Taxonomy" id="55184"/>
    <lineage>
        <taxon>Eukaryota</taxon>
        <taxon>Viridiplantae</taxon>
        <taxon>Streptophyta</taxon>
        <taxon>Embryophyta</taxon>
        <taxon>Tracheophyta</taxon>
        <taxon>Spermatophyta</taxon>
        <taxon>Magnoliopsida</taxon>
        <taxon>Liliopsida</taxon>
        <taxon>Acoraceae</taxon>
        <taxon>Acorus</taxon>
    </lineage>
</organism>
<proteinExistence type="predicted"/>
<protein>
    <submittedName>
        <fullName evidence="1">Uncharacterized protein</fullName>
    </submittedName>
</protein>